<evidence type="ECO:0000313" key="5">
    <source>
        <dbReference type="EMBL" id="SNZ09345.1"/>
    </source>
</evidence>
<organism evidence="5 6">
    <name type="scientific">Terribacillus aidingensis</name>
    <dbReference type="NCBI Taxonomy" id="586416"/>
    <lineage>
        <taxon>Bacteria</taxon>
        <taxon>Bacillati</taxon>
        <taxon>Bacillota</taxon>
        <taxon>Bacilli</taxon>
        <taxon>Bacillales</taxon>
        <taxon>Bacillaceae</taxon>
        <taxon>Terribacillus</taxon>
    </lineage>
</organism>
<dbReference type="InterPro" id="IPR011199">
    <property type="entry name" value="Bacillithiol_biosynth_BshC"/>
</dbReference>
<dbReference type="EMBL" id="OBEK01000002">
    <property type="protein sequence ID" value="SNZ09345.1"/>
    <property type="molecule type" value="Genomic_DNA"/>
</dbReference>
<keyword evidence="6" id="KW-1185">Reference proteome</keyword>
<comment type="function">
    <text evidence="2">Involved in bacillithiol (BSH) biosynthesis. May catalyze the last step of the pathway, the addition of cysteine to glucosamine malate (GlcN-Mal) to generate BSH.</text>
</comment>
<evidence type="ECO:0000313" key="6">
    <source>
        <dbReference type="Proteomes" id="UP000219356"/>
    </source>
</evidence>
<dbReference type="GO" id="GO:0016874">
    <property type="term" value="F:ligase activity"/>
    <property type="evidence" value="ECO:0007669"/>
    <property type="project" value="UniProtKB-UniRule"/>
</dbReference>
<reference evidence="6" key="1">
    <citation type="submission" date="2017-09" db="EMBL/GenBank/DDBJ databases">
        <authorList>
            <person name="Varghese N."/>
            <person name="Submissions S."/>
        </authorList>
    </citation>
    <scope>NUCLEOTIDE SEQUENCE [LARGE SCALE GENOMIC DNA]</scope>
    <source>
        <strain evidence="6">CGMCC 1.8913</strain>
    </source>
</reference>
<protein>
    <recommendedName>
        <fullName evidence="2">Putative cysteine ligase BshC</fullName>
        <ecNumber evidence="2">6.-.-.-</ecNumber>
    </recommendedName>
</protein>
<dbReference type="Pfam" id="PF24850">
    <property type="entry name" value="CC_BshC"/>
    <property type="match status" value="1"/>
</dbReference>
<accession>A0A285NIR0</accession>
<dbReference type="PIRSF" id="PIRSF012535">
    <property type="entry name" value="UCP012535"/>
    <property type="match status" value="1"/>
</dbReference>
<dbReference type="EC" id="6.-.-.-" evidence="2"/>
<gene>
    <name evidence="2" type="primary">bshC</name>
    <name evidence="5" type="ORF">SAMN05421503_1188</name>
</gene>
<proteinExistence type="inferred from homology"/>
<name>A0A285NIR0_9BACI</name>
<dbReference type="RefSeq" id="WP_097040255.1">
    <property type="nucleotide sequence ID" value="NZ_OBEK01000002.1"/>
</dbReference>
<evidence type="ECO:0000256" key="1">
    <source>
        <dbReference type="ARBA" id="ARBA00022598"/>
    </source>
</evidence>
<dbReference type="OrthoDB" id="9765151at2"/>
<dbReference type="InterPro" id="IPR055399">
    <property type="entry name" value="CC_BshC"/>
</dbReference>
<evidence type="ECO:0000259" key="3">
    <source>
        <dbReference type="Pfam" id="PF10079"/>
    </source>
</evidence>
<dbReference type="AlphaFoldDB" id="A0A285NIR0"/>
<evidence type="ECO:0000256" key="2">
    <source>
        <dbReference type="HAMAP-Rule" id="MF_01867"/>
    </source>
</evidence>
<keyword evidence="1 2" id="KW-0436">Ligase</keyword>
<sequence>MVIQPMRLESPNKLVADYRAEHPSVIDKFDYAPFRQDSYKARQQELKERSFPRGELADLLYKRNKEWGADEKALHNTEALMDPNTVTVVGGQQAGLFTGPLLTLHKITSIIALAAQQSEQLGTKVIPVFWIAGEDHDVEEINHIYLPKQHKLHKFKWKQHLTQKVAASDVVLDKELMHSFLQEVIAALPETADTKDIHKIVSDLLDQSETFVDFFARLIHHLYRDSGLILLDSGDKQLRRIEGPFFQELIKKQQEISAGVYNTAQELQQQGYSNTLGPEIEDANLFCYIDGERTLLIRDEEGKWRGKADEAVFTEDEMLQMAEAEPARLSNNVVTRPLMQDYLLPVLAFIAGPGEISYWSNLQAGFHAVGFKMPPIMPRLSFTMLDSKTEKLLHRYQLNKEKAIAGGVNAEKLQYLAAQQQPPLAVLSQQVKQAMADLHMPLRQSAAAIADDLGRLADKNLLHLEEDIDFLVGRMEARIKEQHHVALSHFDHLQAALHPEQGLQERTLNLFAIWNTSGVGIWRELWQKNYDFTTEHYIVSV</sequence>
<evidence type="ECO:0000259" key="4">
    <source>
        <dbReference type="Pfam" id="PF24850"/>
    </source>
</evidence>
<dbReference type="Proteomes" id="UP000219356">
    <property type="component" value="Unassembled WGS sequence"/>
</dbReference>
<dbReference type="Pfam" id="PF10079">
    <property type="entry name" value="Rossmann-like_BshC"/>
    <property type="match status" value="1"/>
</dbReference>
<dbReference type="NCBIfam" id="TIGR03998">
    <property type="entry name" value="thiol_BshC"/>
    <property type="match status" value="1"/>
</dbReference>
<feature type="domain" description="Bacillithiol biosynthesis BshC C-terminal coiled-coil" evidence="4">
    <location>
        <begin position="382"/>
        <end position="540"/>
    </location>
</feature>
<dbReference type="HAMAP" id="MF_01867">
    <property type="entry name" value="BshC"/>
    <property type="match status" value="1"/>
</dbReference>
<dbReference type="InterPro" id="IPR055398">
    <property type="entry name" value="Rossmann-like_BshC"/>
</dbReference>
<comment type="similarity">
    <text evidence="2">Belongs to the BshC family.</text>
</comment>
<feature type="domain" description="Bacillithiol biosynthesis BshC N-terminal Rossmann-like" evidence="3">
    <location>
        <begin position="1"/>
        <end position="380"/>
    </location>
</feature>